<dbReference type="SUPFAM" id="SSF51197">
    <property type="entry name" value="Clavaminate synthase-like"/>
    <property type="match status" value="1"/>
</dbReference>
<keyword evidence="3" id="KW-1185">Reference proteome</keyword>
<dbReference type="SMART" id="SM00558">
    <property type="entry name" value="JmjC"/>
    <property type="match status" value="1"/>
</dbReference>
<dbReference type="OrthoDB" id="263283at2759"/>
<evidence type="ECO:0000313" key="3">
    <source>
        <dbReference type="Proteomes" id="UP000326924"/>
    </source>
</evidence>
<sequence>MKLPPVLRSVTASAFRDLHFCPQTPCLTPPGYFSSRLPAISTWFSEQQGTLNLPFFQHTLSEPELATAVTVESRAADTDVFERINVPFALLLHYLALPILPKELPKLYLAQVPLLDLIPTLRASLPTPDLVNETGRGDIYATNLWLGRSEAINTPLHKDPNPNLFVQIAGRKRMRLFSPEEGRKLAGEVGRFRHAEEMMVGEQAERVEERVWGVDHEEGLEVEVKPGDGVFIPKGWWHAVKGVGEGVGGSANWWFR</sequence>
<dbReference type="PROSITE" id="PS51184">
    <property type="entry name" value="JMJC"/>
    <property type="match status" value="1"/>
</dbReference>
<comment type="caution">
    <text evidence="2">The sequence shown here is derived from an EMBL/GenBank/DDBJ whole genome shotgun (WGS) entry which is preliminary data.</text>
</comment>
<dbReference type="Pfam" id="PF13621">
    <property type="entry name" value="Cupin_8"/>
    <property type="match status" value="1"/>
</dbReference>
<dbReference type="PANTHER" id="PTHR12461:SF105">
    <property type="entry name" value="HYPOXIA-INDUCIBLE FACTOR 1-ALPHA INHIBITOR"/>
    <property type="match status" value="1"/>
</dbReference>
<name>A0A5J5EFN6_9PEZI</name>
<evidence type="ECO:0000259" key="1">
    <source>
        <dbReference type="PROSITE" id="PS51184"/>
    </source>
</evidence>
<dbReference type="InterPro" id="IPR041667">
    <property type="entry name" value="Cupin_8"/>
</dbReference>
<dbReference type="AlphaFoldDB" id="A0A5J5EFN6"/>
<gene>
    <name evidence="2" type="ORF">FN846DRAFT_514804</name>
</gene>
<accession>A0A5J5EFN6</accession>
<protein>
    <submittedName>
        <fullName evidence="2">JmjC domain-containing protein</fullName>
    </submittedName>
</protein>
<dbReference type="EMBL" id="VXIS01000428">
    <property type="protein sequence ID" value="KAA8893548.1"/>
    <property type="molecule type" value="Genomic_DNA"/>
</dbReference>
<proteinExistence type="predicted"/>
<dbReference type="PANTHER" id="PTHR12461">
    <property type="entry name" value="HYPOXIA-INDUCIBLE FACTOR 1 ALPHA INHIBITOR-RELATED"/>
    <property type="match status" value="1"/>
</dbReference>
<dbReference type="Proteomes" id="UP000326924">
    <property type="component" value="Unassembled WGS sequence"/>
</dbReference>
<evidence type="ECO:0000313" key="2">
    <source>
        <dbReference type="EMBL" id="KAA8893548.1"/>
    </source>
</evidence>
<organism evidence="2 3">
    <name type="scientific">Sphaerosporella brunnea</name>
    <dbReference type="NCBI Taxonomy" id="1250544"/>
    <lineage>
        <taxon>Eukaryota</taxon>
        <taxon>Fungi</taxon>
        <taxon>Dikarya</taxon>
        <taxon>Ascomycota</taxon>
        <taxon>Pezizomycotina</taxon>
        <taxon>Pezizomycetes</taxon>
        <taxon>Pezizales</taxon>
        <taxon>Pyronemataceae</taxon>
        <taxon>Sphaerosporella</taxon>
    </lineage>
</organism>
<dbReference type="InParanoid" id="A0A5J5EFN6"/>
<feature type="domain" description="JmjC" evidence="1">
    <location>
        <begin position="101"/>
        <end position="256"/>
    </location>
</feature>
<dbReference type="Gene3D" id="2.60.120.650">
    <property type="entry name" value="Cupin"/>
    <property type="match status" value="1"/>
</dbReference>
<reference evidence="2 3" key="1">
    <citation type="submission" date="2019-09" db="EMBL/GenBank/DDBJ databases">
        <title>Draft genome of the ectomycorrhizal ascomycete Sphaerosporella brunnea.</title>
        <authorList>
            <consortium name="DOE Joint Genome Institute"/>
            <person name="Benucci G.M."/>
            <person name="Marozzi G."/>
            <person name="Antonielli L."/>
            <person name="Sanchez S."/>
            <person name="Marco P."/>
            <person name="Wang X."/>
            <person name="Falini L.B."/>
            <person name="Barry K."/>
            <person name="Haridas S."/>
            <person name="Lipzen A."/>
            <person name="Labutti K."/>
            <person name="Grigoriev I.V."/>
            <person name="Murat C."/>
            <person name="Martin F."/>
            <person name="Albertini E."/>
            <person name="Donnini D."/>
            <person name="Bonito G."/>
        </authorList>
    </citation>
    <scope>NUCLEOTIDE SEQUENCE [LARGE SCALE GENOMIC DNA]</scope>
    <source>
        <strain evidence="2 3">Sb_GMNB300</strain>
    </source>
</reference>
<dbReference type="InterPro" id="IPR003347">
    <property type="entry name" value="JmjC_dom"/>
</dbReference>